<sequence>MSQATPRKFSEKIAILERKQNEEQEQFNNVMRDVRTITSNDVQQQQQRQTTPQSSPQQLLNYGPQSNDSSSKLSPEGPHPLTTNWNRAGGSLPNVHQMVVQQPAMGSTPPSPYNCAVNNNYCWSPSWTNVQTAAAASNQFQQQQRAARTRSPGATHFHPYRNGTSPSGGHEAKMVESGGPGGVHLQPPDPTWSKTRSDPAIHTNTSATNPNLIDPNFLSYPFYSEVQNSWNNETPKMFNGPATAPPTAQIQPSVLFFPSYPLGQPNMPLNQTNNSINQHQNRHQHQQPNLPQNQIFNIPANPTTIPPLPSVSLPIQQIGSSPSCSSPIASCSSQQNFMINNNNNGSPASQQIIFLQQLNNNNNNNFVTKPKIGNNDQQQQLIMLENNRVGFQQQQQQQQQLYNTKISPPPPYFSQNIITNNNNNNTLQQQLTTPLTNLLSQSRSAPTSPTTLSSSSSMENYHPLAGIPGGKMMQGQLNNNNQWSQHRHFSASPDGMEVPNICVTGTDGSLDVDCFQDLQDLHLDSETLQMLKDQSDHENMVDPACETQLLS</sequence>
<name>A0ACB0YKP8_MELEN</name>
<protein>
    <submittedName>
        <fullName evidence="1">Uncharacterized protein</fullName>
    </submittedName>
</protein>
<accession>A0ACB0YKP8</accession>
<proteinExistence type="predicted"/>
<evidence type="ECO:0000313" key="1">
    <source>
        <dbReference type="EMBL" id="CAK5050983.1"/>
    </source>
</evidence>
<dbReference type="Proteomes" id="UP001497535">
    <property type="component" value="Unassembled WGS sequence"/>
</dbReference>
<reference evidence="1" key="1">
    <citation type="submission" date="2023-11" db="EMBL/GenBank/DDBJ databases">
        <authorList>
            <person name="Poullet M."/>
        </authorList>
    </citation>
    <scope>NUCLEOTIDE SEQUENCE</scope>
    <source>
        <strain evidence="1">E1834</strain>
    </source>
</reference>
<comment type="caution">
    <text evidence="1">The sequence shown here is derived from an EMBL/GenBank/DDBJ whole genome shotgun (WGS) entry which is preliminary data.</text>
</comment>
<dbReference type="EMBL" id="CAVMJV010000014">
    <property type="protein sequence ID" value="CAK5050983.1"/>
    <property type="molecule type" value="Genomic_DNA"/>
</dbReference>
<gene>
    <name evidence="1" type="ORF">MENTE1834_LOCUS13477</name>
</gene>
<evidence type="ECO:0000313" key="2">
    <source>
        <dbReference type="Proteomes" id="UP001497535"/>
    </source>
</evidence>
<keyword evidence="2" id="KW-1185">Reference proteome</keyword>
<organism evidence="1 2">
    <name type="scientific">Meloidogyne enterolobii</name>
    <name type="common">Root-knot nematode worm</name>
    <name type="synonym">Meloidogyne mayaguensis</name>
    <dbReference type="NCBI Taxonomy" id="390850"/>
    <lineage>
        <taxon>Eukaryota</taxon>
        <taxon>Metazoa</taxon>
        <taxon>Ecdysozoa</taxon>
        <taxon>Nematoda</taxon>
        <taxon>Chromadorea</taxon>
        <taxon>Rhabditida</taxon>
        <taxon>Tylenchina</taxon>
        <taxon>Tylenchomorpha</taxon>
        <taxon>Tylenchoidea</taxon>
        <taxon>Meloidogynidae</taxon>
        <taxon>Meloidogyninae</taxon>
        <taxon>Meloidogyne</taxon>
    </lineage>
</organism>